<evidence type="ECO:0000259" key="4">
    <source>
        <dbReference type="Pfam" id="PF07202"/>
    </source>
</evidence>
<keyword evidence="7" id="KW-1185">Reference proteome</keyword>
<evidence type="ECO:0000313" key="7">
    <source>
        <dbReference type="Proteomes" id="UP000000589"/>
    </source>
</evidence>
<dbReference type="InterPro" id="IPR026581">
    <property type="entry name" value="TCP10L/CENPJ"/>
</dbReference>
<gene>
    <name evidence="5 6" type="primary">Tcp10a</name>
    <name evidence="6" type="synonym">Gm10326</name>
</gene>
<keyword evidence="2" id="KW-0175">Coiled coil</keyword>
<dbReference type="FunFam" id="2.60.450.20:FF:000003">
    <property type="entry name" value="T-complex protein 10b"/>
    <property type="match status" value="1"/>
</dbReference>
<dbReference type="HOGENOM" id="CLU_047352_0_0_1"/>
<reference evidence="5 7" key="1">
    <citation type="journal article" date="2009" name="PLoS Biol.">
        <title>Lineage-specific biology revealed by a finished genome assembly of the mouse.</title>
        <authorList>
            <consortium name="Mouse Genome Sequencing Consortium"/>
            <person name="Church D.M."/>
            <person name="Goodstadt L."/>
            <person name="Hillier L.W."/>
            <person name="Zody M.C."/>
            <person name="Goldstein S."/>
            <person name="She X."/>
            <person name="Bult C.J."/>
            <person name="Agarwala R."/>
            <person name="Cherry J.L."/>
            <person name="DiCuccio M."/>
            <person name="Hlavina W."/>
            <person name="Kapustin Y."/>
            <person name="Meric P."/>
            <person name="Maglott D."/>
            <person name="Birtle Z."/>
            <person name="Marques A.C."/>
            <person name="Graves T."/>
            <person name="Zhou S."/>
            <person name="Teague B."/>
            <person name="Potamousis K."/>
            <person name="Churas C."/>
            <person name="Place M."/>
            <person name="Herschleb J."/>
            <person name="Runnheim R."/>
            <person name="Forrest D."/>
            <person name="Amos-Landgraf J."/>
            <person name="Schwartz D.C."/>
            <person name="Cheng Z."/>
            <person name="Lindblad-Toh K."/>
            <person name="Eichler E.E."/>
            <person name="Ponting C.P."/>
        </authorList>
    </citation>
    <scope>NUCLEOTIDE SEQUENCE [LARGE SCALE GENOMIC DNA]</scope>
    <source>
        <strain evidence="5 7">C57BL/6J</strain>
    </source>
</reference>
<dbReference type="Proteomes" id="UP000000589">
    <property type="component" value="Chromosome 17"/>
</dbReference>
<feature type="compositionally biased region" description="Basic and acidic residues" evidence="3">
    <location>
        <begin position="229"/>
        <end position="242"/>
    </location>
</feature>
<dbReference type="Bgee" id="ENSMUSG00000071322">
    <property type="expression patterns" value="Expressed in spermatid and 14 other cell types or tissues"/>
</dbReference>
<feature type="coiled-coil region" evidence="2">
    <location>
        <begin position="41"/>
        <end position="75"/>
    </location>
</feature>
<sequence>MLEDLSQGKGSNHEKRKMESTAQITEEDSKLDEVVVSQAKKQHLQSQIDALIKENQEIRAELKTLKKQDAEATKACIGSPTPARASNTLPVYIKIEGTDSERTTSWDERDELSGSPPNRSTMATGGTDSQDEMLSFTSVDEKVIHMSSKFLQRSLGRMSPEPLSDSTFLDTESLADIWSSNPETSDGELLLHAQASRVIPCFSPNALWVQNIPTKSRAPKEIQQTSDTTKTDETKEKQHPNGKVERMLSDGRTIITFPNGTRKEISADKKTTLIRFFNGDMKKIKSNQKVIYYYADAQTMHTTYPDGVEVVQFPNKWTEKFYPDGSKETVFPDGTVKRLKDGCEETVFPDGTFVTVKRNGDKTIMFSNGEKEIHTARFKRKEFPDGTTKTVYCNGCQETKYASGRVRVKDEKGTVILDWK</sequence>
<dbReference type="Ensembl" id="ENSMUST00000138222.8">
    <property type="protein sequence ID" value="ENSMUSP00000115431.2"/>
    <property type="gene ID" value="ENSMUSG00000071322.13"/>
</dbReference>
<accession>E9Q2X0</accession>
<dbReference type="Pfam" id="PF07202">
    <property type="entry name" value="Tcp10_C"/>
    <property type="match status" value="4"/>
</dbReference>
<reference evidence="5" key="4">
    <citation type="submission" date="2025-09" db="UniProtKB">
        <authorList>
            <consortium name="Ensembl"/>
        </authorList>
    </citation>
    <scope>IDENTIFICATION</scope>
    <source>
        <strain evidence="5">C57BL/6J</strain>
    </source>
</reference>
<dbReference type="AGR" id="MGI:98541"/>
<comment type="similarity">
    <text evidence="1">Belongs to the TCP10 family.</text>
</comment>
<dbReference type="Gene3D" id="2.60.450.20">
    <property type="match status" value="1"/>
</dbReference>
<dbReference type="GeneTree" id="ENSGT00530000063927"/>
<feature type="domain" description="Centromere protein J C-terminal" evidence="4">
    <location>
        <begin position="231"/>
        <end position="265"/>
    </location>
</feature>
<dbReference type="PANTHER" id="PTHR10331:SF25">
    <property type="entry name" value="T-COMPLEX PROTEIN 10A-RELATED"/>
    <property type="match status" value="1"/>
</dbReference>
<feature type="domain" description="Centromere protein J C-terminal" evidence="4">
    <location>
        <begin position="340"/>
        <end position="374"/>
    </location>
</feature>
<evidence type="ECO:0000313" key="5">
    <source>
        <dbReference type="Ensembl" id="ENSMUSP00000115431.2"/>
    </source>
</evidence>
<evidence type="ECO:0000313" key="6">
    <source>
        <dbReference type="MGI" id="MGI:98541"/>
    </source>
</evidence>
<feature type="region of interest" description="Disordered" evidence="3">
    <location>
        <begin position="99"/>
        <end position="132"/>
    </location>
</feature>
<reference evidence="5 7" key="2">
    <citation type="journal article" date="2011" name="PLoS Biol.">
        <title>Modernizing reference genome assemblies.</title>
        <authorList>
            <person name="Church D.M."/>
            <person name="Schneider V.A."/>
            <person name="Graves T."/>
            <person name="Auger K."/>
            <person name="Cunningham F."/>
            <person name="Bouk N."/>
            <person name="Chen H.C."/>
            <person name="Agarwala R."/>
            <person name="McLaren W.M."/>
            <person name="Ritchie G.R."/>
            <person name="Albracht D."/>
            <person name="Kremitzki M."/>
            <person name="Rock S."/>
            <person name="Kotkiewicz H."/>
            <person name="Kremitzki C."/>
            <person name="Wollam A."/>
            <person name="Trani L."/>
            <person name="Fulton L."/>
            <person name="Fulton R."/>
            <person name="Matthews L."/>
            <person name="Whitehead S."/>
            <person name="Chow W."/>
            <person name="Torrance J."/>
            <person name="Dunn M."/>
            <person name="Harden G."/>
            <person name="Threadgold G."/>
            <person name="Wood J."/>
            <person name="Collins J."/>
            <person name="Heath P."/>
            <person name="Griffiths G."/>
            <person name="Pelan S."/>
            <person name="Grafham D."/>
            <person name="Eichler E.E."/>
            <person name="Weinstock G."/>
            <person name="Mardis E.R."/>
            <person name="Wilson R.K."/>
            <person name="Howe K."/>
            <person name="Flicek P."/>
            <person name="Hubbard T."/>
        </authorList>
    </citation>
    <scope>NUCLEOTIDE SEQUENCE [LARGE SCALE GENOMIC DNA]</scope>
    <source>
        <strain evidence="5 7">C57BL/6J</strain>
    </source>
</reference>
<protein>
    <submittedName>
        <fullName evidence="5">T-complex protein 10a</fullName>
    </submittedName>
</protein>
<feature type="domain" description="Centromere protein J C-terminal" evidence="4">
    <location>
        <begin position="380"/>
        <end position="408"/>
    </location>
</feature>
<reference evidence="5" key="3">
    <citation type="submission" date="2025-08" db="UniProtKB">
        <authorList>
            <consortium name="Ensembl"/>
        </authorList>
    </citation>
    <scope>IDENTIFICATION</scope>
    <source>
        <strain evidence="5">C57BL/6J</strain>
    </source>
</reference>
<dbReference type="AlphaFoldDB" id="E9Q2X0"/>
<dbReference type="PANTHER" id="PTHR10331">
    <property type="entry name" value="T COMPLEX PROTEIN 10"/>
    <property type="match status" value="1"/>
</dbReference>
<dbReference type="ExpressionAtlas" id="E9Q2X0">
    <property type="expression patterns" value="baseline and differential"/>
</dbReference>
<dbReference type="InterPro" id="IPR009852">
    <property type="entry name" value="CENPJ_C_dom"/>
</dbReference>
<feature type="domain" description="Centromere protein J C-terminal" evidence="4">
    <location>
        <begin position="305"/>
        <end position="338"/>
    </location>
</feature>
<name>E9Q2X0_MOUSE</name>
<evidence type="ECO:0000256" key="2">
    <source>
        <dbReference type="SAM" id="Coils"/>
    </source>
</evidence>
<feature type="region of interest" description="Disordered" evidence="3">
    <location>
        <begin position="213"/>
        <end position="242"/>
    </location>
</feature>
<feature type="region of interest" description="Disordered" evidence="3">
    <location>
        <begin position="1"/>
        <end position="30"/>
    </location>
</feature>
<dbReference type="InterPro" id="IPR047002">
    <property type="entry name" value="Tcp10_C_sf"/>
</dbReference>
<dbReference type="MGI" id="MGI:98541">
    <property type="gene designation" value="Tcp10a"/>
</dbReference>
<evidence type="ECO:0000256" key="1">
    <source>
        <dbReference type="ARBA" id="ARBA00005627"/>
    </source>
</evidence>
<dbReference type="ProteomicsDB" id="320951"/>
<proteinExistence type="inferred from homology"/>
<feature type="compositionally biased region" description="Polar residues" evidence="3">
    <location>
        <begin position="115"/>
        <end position="128"/>
    </location>
</feature>
<dbReference type="SMR" id="E9Q2X0"/>
<dbReference type="VEuPathDB" id="HostDB:ENSMUSG00000071322"/>
<organism evidence="5 7">
    <name type="scientific">Mus musculus</name>
    <name type="common">Mouse</name>
    <dbReference type="NCBI Taxonomy" id="10090"/>
    <lineage>
        <taxon>Eukaryota</taxon>
        <taxon>Metazoa</taxon>
        <taxon>Chordata</taxon>
        <taxon>Craniata</taxon>
        <taxon>Vertebrata</taxon>
        <taxon>Euteleostomi</taxon>
        <taxon>Mammalia</taxon>
        <taxon>Eutheria</taxon>
        <taxon>Euarchontoglires</taxon>
        <taxon>Glires</taxon>
        <taxon>Rodentia</taxon>
        <taxon>Myomorpha</taxon>
        <taxon>Muroidea</taxon>
        <taxon>Muridae</taxon>
        <taxon>Murinae</taxon>
        <taxon>Mus</taxon>
        <taxon>Mus</taxon>
    </lineage>
</organism>
<evidence type="ECO:0000256" key="3">
    <source>
        <dbReference type="SAM" id="MobiDB-lite"/>
    </source>
</evidence>